<dbReference type="AlphaFoldDB" id="A0AA38FRD2"/>
<evidence type="ECO:0000313" key="2">
    <source>
        <dbReference type="Proteomes" id="UP000824469"/>
    </source>
</evidence>
<sequence length="66" mass="7125">MGATEVTYAIVMGGMKPNCEATRDKVDVGNTKPDGAEAEVGVSVRGIDTGMSYINLPKTYRVDEWE</sequence>
<name>A0AA38FRD2_TAXCH</name>
<dbReference type="EMBL" id="JAHRHJ020000007">
    <property type="protein sequence ID" value="KAH9308799.1"/>
    <property type="molecule type" value="Genomic_DNA"/>
</dbReference>
<accession>A0AA38FRD2</accession>
<evidence type="ECO:0000313" key="1">
    <source>
        <dbReference type="EMBL" id="KAH9308799.1"/>
    </source>
</evidence>
<gene>
    <name evidence="1" type="ORF">KI387_036710</name>
</gene>
<dbReference type="Proteomes" id="UP000824469">
    <property type="component" value="Unassembled WGS sequence"/>
</dbReference>
<reference evidence="1 2" key="1">
    <citation type="journal article" date="2021" name="Nat. Plants">
        <title>The Taxus genome provides insights into paclitaxel biosynthesis.</title>
        <authorList>
            <person name="Xiong X."/>
            <person name="Gou J."/>
            <person name="Liao Q."/>
            <person name="Li Y."/>
            <person name="Zhou Q."/>
            <person name="Bi G."/>
            <person name="Li C."/>
            <person name="Du R."/>
            <person name="Wang X."/>
            <person name="Sun T."/>
            <person name="Guo L."/>
            <person name="Liang H."/>
            <person name="Lu P."/>
            <person name="Wu Y."/>
            <person name="Zhang Z."/>
            <person name="Ro D.K."/>
            <person name="Shang Y."/>
            <person name="Huang S."/>
            <person name="Yan J."/>
        </authorList>
    </citation>
    <scope>NUCLEOTIDE SEQUENCE [LARGE SCALE GENOMIC DNA]</scope>
    <source>
        <strain evidence="1">Ta-2019</strain>
    </source>
</reference>
<protein>
    <submittedName>
        <fullName evidence="1">Uncharacterized protein</fullName>
    </submittedName>
</protein>
<organism evidence="1 2">
    <name type="scientific">Taxus chinensis</name>
    <name type="common">Chinese yew</name>
    <name type="synonym">Taxus wallichiana var. chinensis</name>
    <dbReference type="NCBI Taxonomy" id="29808"/>
    <lineage>
        <taxon>Eukaryota</taxon>
        <taxon>Viridiplantae</taxon>
        <taxon>Streptophyta</taxon>
        <taxon>Embryophyta</taxon>
        <taxon>Tracheophyta</taxon>
        <taxon>Spermatophyta</taxon>
        <taxon>Pinopsida</taxon>
        <taxon>Pinidae</taxon>
        <taxon>Conifers II</taxon>
        <taxon>Cupressales</taxon>
        <taxon>Taxaceae</taxon>
        <taxon>Taxus</taxon>
    </lineage>
</organism>
<keyword evidence="2" id="KW-1185">Reference proteome</keyword>
<feature type="non-terminal residue" evidence="1">
    <location>
        <position position="66"/>
    </location>
</feature>
<proteinExistence type="predicted"/>
<comment type="caution">
    <text evidence="1">The sequence shown here is derived from an EMBL/GenBank/DDBJ whole genome shotgun (WGS) entry which is preliminary data.</text>
</comment>